<feature type="chain" id="PRO_5046882543" description="Peptidase C39-like domain-containing protein" evidence="1">
    <location>
        <begin position="31"/>
        <end position="241"/>
    </location>
</feature>
<dbReference type="Gene3D" id="3.90.70.10">
    <property type="entry name" value="Cysteine proteinases"/>
    <property type="match status" value="1"/>
</dbReference>
<proteinExistence type="predicted"/>
<feature type="domain" description="Peptidase C39-like" evidence="2">
    <location>
        <begin position="59"/>
        <end position="190"/>
    </location>
</feature>
<dbReference type="PROSITE" id="PS51257">
    <property type="entry name" value="PROKAR_LIPOPROTEIN"/>
    <property type="match status" value="1"/>
</dbReference>
<dbReference type="RefSeq" id="WP_094603547.1">
    <property type="nucleotide sequence ID" value="NZ_CP155573.1"/>
</dbReference>
<gene>
    <name evidence="3" type="ORF">SPSIL_010120</name>
</gene>
<keyword evidence="1" id="KW-0732">Signal</keyword>
<evidence type="ECO:0000259" key="2">
    <source>
        <dbReference type="Pfam" id="PF13529"/>
    </source>
</evidence>
<evidence type="ECO:0000256" key="1">
    <source>
        <dbReference type="SAM" id="SignalP"/>
    </source>
</evidence>
<sequence>MFIKLVYINRWRTALLCFIFLACFTMASLAGEEPILPPPNSTGAANYYEMKPSPYYISLGVKGYQQTTDYTCGPAAVMSLLRWYNVLSDQSMNHNTEMLIAKGMGTGDINSKHPGTTPQQMENWLKKNGFEVMIGYNGTLEMLRENLKKGIPTLVEWIDWGGHWVVVTGYHAAYESPEKGVDTIFFADPAVHWTTVNNPDGISSFNAWRFRDMWFDAQYINPEHLVKNVYIVAVPKKDSSK</sequence>
<evidence type="ECO:0000313" key="3">
    <source>
        <dbReference type="EMBL" id="XFO64903.1"/>
    </source>
</evidence>
<reference evidence="3" key="1">
    <citation type="submission" date="2024-05" db="EMBL/GenBank/DDBJ databases">
        <title>Isolation and characterization of Sporomusa carbonis sp. nov., a carboxydotrophic hydrogenogen in the genus of Sporomusa isolated from a charcoal burning pile.</title>
        <authorList>
            <person name="Boeer T."/>
            <person name="Rosenbaum F."/>
            <person name="Eysell L."/>
            <person name="Mueller V."/>
            <person name="Daniel R."/>
            <person name="Poehlein A."/>
        </authorList>
    </citation>
    <scope>NUCLEOTIDE SEQUENCE [LARGE SCALE GENOMIC DNA]</scope>
    <source>
        <strain evidence="3">DSM 10669</strain>
    </source>
</reference>
<feature type="signal peptide" evidence="1">
    <location>
        <begin position="1"/>
        <end position="30"/>
    </location>
</feature>
<accession>A0ABZ3IHR0</accession>
<evidence type="ECO:0000313" key="4">
    <source>
        <dbReference type="Proteomes" id="UP000216752"/>
    </source>
</evidence>
<protein>
    <recommendedName>
        <fullName evidence="2">Peptidase C39-like domain-containing protein</fullName>
    </recommendedName>
</protein>
<keyword evidence="4" id="KW-1185">Reference proteome</keyword>
<dbReference type="EMBL" id="CP155573">
    <property type="protein sequence ID" value="XFO64903.1"/>
    <property type="molecule type" value="Genomic_DNA"/>
</dbReference>
<name>A0ABZ3IHR0_9FIRM</name>
<dbReference type="InterPro" id="IPR039564">
    <property type="entry name" value="Peptidase_C39-like"/>
</dbReference>
<dbReference type="Proteomes" id="UP000216752">
    <property type="component" value="Chromosome"/>
</dbReference>
<dbReference type="Pfam" id="PF13529">
    <property type="entry name" value="Peptidase_C39_2"/>
    <property type="match status" value="1"/>
</dbReference>
<organism evidence="3 4">
    <name type="scientific">Sporomusa silvacetica DSM 10669</name>
    <dbReference type="NCBI Taxonomy" id="1123289"/>
    <lineage>
        <taxon>Bacteria</taxon>
        <taxon>Bacillati</taxon>
        <taxon>Bacillota</taxon>
        <taxon>Negativicutes</taxon>
        <taxon>Selenomonadales</taxon>
        <taxon>Sporomusaceae</taxon>
        <taxon>Sporomusa</taxon>
    </lineage>
</organism>